<dbReference type="InterPro" id="IPR029466">
    <property type="entry name" value="NAM-associated_C"/>
</dbReference>
<feature type="region of interest" description="Disordered" evidence="1">
    <location>
        <begin position="170"/>
        <end position="189"/>
    </location>
</feature>
<dbReference type="Pfam" id="PF14303">
    <property type="entry name" value="NAM-associated"/>
    <property type="match status" value="1"/>
</dbReference>
<gene>
    <name evidence="3" type="ORF">DCAR_0521112</name>
</gene>
<organism evidence="3 4">
    <name type="scientific">Daucus carota subsp. sativus</name>
    <name type="common">Carrot</name>
    <dbReference type="NCBI Taxonomy" id="79200"/>
    <lineage>
        <taxon>Eukaryota</taxon>
        <taxon>Viridiplantae</taxon>
        <taxon>Streptophyta</taxon>
        <taxon>Embryophyta</taxon>
        <taxon>Tracheophyta</taxon>
        <taxon>Spermatophyta</taxon>
        <taxon>Magnoliopsida</taxon>
        <taxon>eudicotyledons</taxon>
        <taxon>Gunneridae</taxon>
        <taxon>Pentapetalae</taxon>
        <taxon>asterids</taxon>
        <taxon>campanulids</taxon>
        <taxon>Apiales</taxon>
        <taxon>Apiaceae</taxon>
        <taxon>Apioideae</taxon>
        <taxon>Scandiceae</taxon>
        <taxon>Daucinae</taxon>
        <taxon>Daucus</taxon>
        <taxon>Daucus sect. Daucus</taxon>
    </lineage>
</organism>
<keyword evidence="4" id="KW-1185">Reference proteome</keyword>
<feature type="compositionally biased region" description="Basic and acidic residues" evidence="1">
    <location>
        <begin position="263"/>
        <end position="296"/>
    </location>
</feature>
<feature type="compositionally biased region" description="Low complexity" evidence="1">
    <location>
        <begin position="174"/>
        <end position="188"/>
    </location>
</feature>
<reference evidence="3" key="1">
    <citation type="journal article" date="2016" name="Nat. Genet.">
        <title>A high-quality carrot genome assembly provides new insights into carotenoid accumulation and asterid genome evolution.</title>
        <authorList>
            <person name="Iorizzo M."/>
            <person name="Ellison S."/>
            <person name="Senalik D."/>
            <person name="Zeng P."/>
            <person name="Satapoomin P."/>
            <person name="Huang J."/>
            <person name="Bowman M."/>
            <person name="Iovene M."/>
            <person name="Sanseverino W."/>
            <person name="Cavagnaro P."/>
            <person name="Yildiz M."/>
            <person name="Macko-Podgorni A."/>
            <person name="Moranska E."/>
            <person name="Grzebelus E."/>
            <person name="Grzebelus D."/>
            <person name="Ashrafi H."/>
            <person name="Zheng Z."/>
            <person name="Cheng S."/>
            <person name="Spooner D."/>
            <person name="Van Deynze A."/>
            <person name="Simon P."/>
        </authorList>
    </citation>
    <scope>NUCLEOTIDE SEQUENCE</scope>
    <source>
        <tissue evidence="3">Leaf</tissue>
    </source>
</reference>
<feature type="region of interest" description="Disordered" evidence="1">
    <location>
        <begin position="1"/>
        <end position="40"/>
    </location>
</feature>
<feature type="domain" description="No apical meristem-associated C-terminal" evidence="2">
    <location>
        <begin position="143"/>
        <end position="323"/>
    </location>
</feature>
<feature type="compositionally biased region" description="Polar residues" evidence="1">
    <location>
        <begin position="1"/>
        <end position="13"/>
    </location>
</feature>
<dbReference type="PANTHER" id="PTHR45125:SF51">
    <property type="entry name" value="F21J9.4-RELATED"/>
    <property type="match status" value="1"/>
</dbReference>
<accession>A0AAF0X768</accession>
<reference evidence="3" key="2">
    <citation type="submission" date="2022-03" db="EMBL/GenBank/DDBJ databases">
        <title>Draft title - Genomic analysis of global carrot germplasm unveils the trajectory of domestication and the origin of high carotenoid orange carrot.</title>
        <authorList>
            <person name="Iorizzo M."/>
            <person name="Ellison S."/>
            <person name="Senalik D."/>
            <person name="Macko-Podgorni A."/>
            <person name="Grzebelus D."/>
            <person name="Bostan H."/>
            <person name="Rolling W."/>
            <person name="Curaba J."/>
            <person name="Simon P."/>
        </authorList>
    </citation>
    <scope>NUCLEOTIDE SEQUENCE</scope>
    <source>
        <tissue evidence="3">Leaf</tissue>
    </source>
</reference>
<sequence length="334" mass="39694">MESFADLSNNGTYDNHPEYLPQSPLFPPIPTTQEGGSSENFSTQEDMLLMSAWLNIDLNPVHENNQTQQPYWERIAAYFHEHKQFDSDRHTNSLMHRWSSIQIAVGKFQEYYNQIDATNQSGTTEQNRVCQALELYRSIHKSSFPFMHCWNELRYSPKFASNLLKRKNKKPQHSSSLVSSPSTPDSVSFNVEDEATLELPMGRKTTEELHKITKRKVQEAEEAEDEYFKAIFVEMKESQLVARSERIKRVDELLRLERERQEFEKRKEEQEQEEKERERKKEERERKKEEREEILYEQRIMSTNTTNMDEIEAEYYSLLKSSIIKKRRSTGFQL</sequence>
<evidence type="ECO:0000313" key="4">
    <source>
        <dbReference type="Proteomes" id="UP000077755"/>
    </source>
</evidence>
<evidence type="ECO:0000256" key="1">
    <source>
        <dbReference type="SAM" id="MobiDB-lite"/>
    </source>
</evidence>
<protein>
    <recommendedName>
        <fullName evidence="2">No apical meristem-associated C-terminal domain-containing protein</fullName>
    </recommendedName>
</protein>
<proteinExistence type="predicted"/>
<feature type="compositionally biased region" description="Polar residues" evidence="1">
    <location>
        <begin position="31"/>
        <end position="40"/>
    </location>
</feature>
<dbReference type="PANTHER" id="PTHR45125">
    <property type="entry name" value="F21J9.4-RELATED"/>
    <property type="match status" value="1"/>
</dbReference>
<evidence type="ECO:0000259" key="2">
    <source>
        <dbReference type="Pfam" id="PF14303"/>
    </source>
</evidence>
<evidence type="ECO:0000313" key="3">
    <source>
        <dbReference type="EMBL" id="WOH01727.1"/>
    </source>
</evidence>
<name>A0AAF0X768_DAUCS</name>
<dbReference type="EMBL" id="CP093347">
    <property type="protein sequence ID" value="WOH01727.1"/>
    <property type="molecule type" value="Genomic_DNA"/>
</dbReference>
<feature type="region of interest" description="Disordered" evidence="1">
    <location>
        <begin position="263"/>
        <end position="298"/>
    </location>
</feature>
<dbReference type="AlphaFoldDB" id="A0AAF0X768"/>
<dbReference type="Proteomes" id="UP000077755">
    <property type="component" value="Chromosome 5"/>
</dbReference>